<accession>A0A6G0U3Q2</accession>
<evidence type="ECO:0000313" key="1">
    <source>
        <dbReference type="EMBL" id="KAE9543748.1"/>
    </source>
</evidence>
<gene>
    <name evidence="1" type="ORF">AGLY_002144</name>
</gene>
<comment type="caution">
    <text evidence="1">The sequence shown here is derived from an EMBL/GenBank/DDBJ whole genome shotgun (WGS) entry which is preliminary data.</text>
</comment>
<dbReference type="OrthoDB" id="6627884at2759"/>
<reference evidence="1 2" key="1">
    <citation type="submission" date="2019-08" db="EMBL/GenBank/DDBJ databases">
        <title>The genome of the soybean aphid Biotype 1, its phylome, world population structure and adaptation to the North American continent.</title>
        <authorList>
            <person name="Giordano R."/>
            <person name="Donthu R.K."/>
            <person name="Hernandez A.G."/>
            <person name="Wright C.L."/>
            <person name="Zimin A.V."/>
        </authorList>
    </citation>
    <scope>NUCLEOTIDE SEQUENCE [LARGE SCALE GENOMIC DNA]</scope>
    <source>
        <tissue evidence="1">Whole aphids</tissue>
    </source>
</reference>
<dbReference type="PANTHER" id="PTHR31511:SF12">
    <property type="entry name" value="RHO TERMINATION FACTOR N-TERMINAL DOMAIN-CONTAINING PROTEIN"/>
    <property type="match status" value="1"/>
</dbReference>
<name>A0A6G0U3Q2_APHGL</name>
<organism evidence="1 2">
    <name type="scientific">Aphis glycines</name>
    <name type="common">Soybean aphid</name>
    <dbReference type="NCBI Taxonomy" id="307491"/>
    <lineage>
        <taxon>Eukaryota</taxon>
        <taxon>Metazoa</taxon>
        <taxon>Ecdysozoa</taxon>
        <taxon>Arthropoda</taxon>
        <taxon>Hexapoda</taxon>
        <taxon>Insecta</taxon>
        <taxon>Pterygota</taxon>
        <taxon>Neoptera</taxon>
        <taxon>Paraneoptera</taxon>
        <taxon>Hemiptera</taxon>
        <taxon>Sternorrhyncha</taxon>
        <taxon>Aphidomorpha</taxon>
        <taxon>Aphidoidea</taxon>
        <taxon>Aphididae</taxon>
        <taxon>Aphidini</taxon>
        <taxon>Aphis</taxon>
        <taxon>Aphis</taxon>
    </lineage>
</organism>
<dbReference type="AlphaFoldDB" id="A0A6G0U3Q2"/>
<sequence>MLCLQCYGYYCLPNYQRTDLILISAAISQTHVKSEIIRLRGRPLIISPDGRIRLMNNYSYIKTRDLLLKIFEKKPDQLQVILNELHLAMKSKTSNLTTSFLKNYLDFNKQNAIILLWNGNSDKNILQRLGFNTNIMLNMTAYDTDNNREFYLKLINFKSNEIILNHKLGYIIKNGRFLSLKETHDSICNQNHDITYIHDAVSDFLQNTNSSQLVTRKIQRNVISKRTRMNVIGSGLIQLNRFKKCSKTFVLKNDYNFIDFNQFFDYRFEMIVCKLKKMTQQTSIKFNLYLDCVYVHVLTQEHRDISFKTVNVLAYTNSNFKNLLKKMFDKINKEESNFVTKRSGWSLYSIDALQLRINIVNPLTGSSYVILPDCIRNKKAVINIKLNLVINILKCLKKSGLNFHCIDFPTPVNQIKSFERLNNVSVNVFSLDNKNVVFPLYMNNVESKNHFDLLLINNGITSHYYYCFINDFCRLIRSQKTKHKSKLIICKRCFTVFSNIPCKFKLWGINGLKKT</sequence>
<dbReference type="EMBL" id="VYZN01000007">
    <property type="protein sequence ID" value="KAE9543748.1"/>
    <property type="molecule type" value="Genomic_DNA"/>
</dbReference>
<keyword evidence="2" id="KW-1185">Reference proteome</keyword>
<dbReference type="Proteomes" id="UP000475862">
    <property type="component" value="Unassembled WGS sequence"/>
</dbReference>
<dbReference type="PANTHER" id="PTHR31511">
    <property type="entry name" value="PROTEIN CBG23764"/>
    <property type="match status" value="1"/>
</dbReference>
<evidence type="ECO:0000313" key="2">
    <source>
        <dbReference type="Proteomes" id="UP000475862"/>
    </source>
</evidence>
<protein>
    <submittedName>
        <fullName evidence="1">Uncharacterized protein</fullName>
    </submittedName>
</protein>
<proteinExistence type="predicted"/>